<organism evidence="2">
    <name type="scientific">bioreactor metagenome</name>
    <dbReference type="NCBI Taxonomy" id="1076179"/>
    <lineage>
        <taxon>unclassified sequences</taxon>
        <taxon>metagenomes</taxon>
        <taxon>ecological metagenomes</taxon>
    </lineage>
</organism>
<dbReference type="PANTHER" id="PTHR34289:SF8">
    <property type="entry name" value="DUF819 DOMAIN-CONTAINING PROTEIN"/>
    <property type="match status" value="1"/>
</dbReference>
<feature type="transmembrane region" description="Helical" evidence="1">
    <location>
        <begin position="155"/>
        <end position="177"/>
    </location>
</feature>
<evidence type="ECO:0000313" key="2">
    <source>
        <dbReference type="EMBL" id="MPL92093.1"/>
    </source>
</evidence>
<comment type="caution">
    <text evidence="2">The sequence shown here is derived from an EMBL/GenBank/DDBJ whole genome shotgun (WGS) entry which is preliminary data.</text>
</comment>
<accession>A0A644VNP8</accession>
<protein>
    <recommendedName>
        <fullName evidence="3">DUF819 domain-containing protein</fullName>
    </recommendedName>
</protein>
<keyword evidence="1" id="KW-0812">Transmembrane</keyword>
<dbReference type="InterPro" id="IPR008537">
    <property type="entry name" value="DUF819"/>
</dbReference>
<feature type="transmembrane region" description="Helical" evidence="1">
    <location>
        <begin position="214"/>
        <end position="236"/>
    </location>
</feature>
<feature type="transmembrane region" description="Helical" evidence="1">
    <location>
        <begin position="6"/>
        <end position="22"/>
    </location>
</feature>
<proteinExistence type="predicted"/>
<feature type="transmembrane region" description="Helical" evidence="1">
    <location>
        <begin position="301"/>
        <end position="322"/>
    </location>
</feature>
<feature type="transmembrane region" description="Helical" evidence="1">
    <location>
        <begin position="356"/>
        <end position="380"/>
    </location>
</feature>
<dbReference type="PANTHER" id="PTHR34289">
    <property type="entry name" value="PROTEIN, PUTATIVE (DUF819)-RELATED"/>
    <property type="match status" value="1"/>
</dbReference>
<sequence>MITNGFTYVAFLIFFAGSLVLLEKKTHWKIFEYIPPVVMLYLGAMLLCTAGLWDMKATQPAYGALKNNLLYAMVFVMLLRCDIRKILKLGPRMLGGFFAASLTICIGFIGAYALFHTALGVGAWKALGALCGSWLGGSGNMIAIQAALDINSGDMAYALVVDSIDYSIWVMFLLWAVSFAPKFNKWTHADTSALDEVCARLEADELADKGTISFASMIFLLGFGLIVSAIAQNFGVDIQKSIGILDKATWTVLIVTVLGLVVAVTPLARITGSAEISNVLLYSIIALLASRASFAELKDAPIWIITGFVILGIHAVLLIAIAKIFKLDMFTCGVASLANIGGTASAPILAGSYSGALVPVGVLMALMGYAIGTGGGLIVAHIMSMFG</sequence>
<keyword evidence="1" id="KW-0472">Membrane</keyword>
<feature type="transmembrane region" description="Helical" evidence="1">
    <location>
        <begin position="93"/>
        <end position="115"/>
    </location>
</feature>
<feature type="transmembrane region" description="Helical" evidence="1">
    <location>
        <begin position="248"/>
        <end position="267"/>
    </location>
</feature>
<dbReference type="AlphaFoldDB" id="A0A644VNP8"/>
<evidence type="ECO:0008006" key="3">
    <source>
        <dbReference type="Google" id="ProtNLM"/>
    </source>
</evidence>
<gene>
    <name evidence="2" type="ORF">SDC9_38190</name>
</gene>
<reference evidence="2" key="1">
    <citation type="submission" date="2019-08" db="EMBL/GenBank/DDBJ databases">
        <authorList>
            <person name="Kucharzyk K."/>
            <person name="Murdoch R.W."/>
            <person name="Higgins S."/>
            <person name="Loffler F."/>
        </authorList>
    </citation>
    <scope>NUCLEOTIDE SEQUENCE</scope>
</reference>
<dbReference type="Pfam" id="PF05684">
    <property type="entry name" value="DUF819"/>
    <property type="match status" value="1"/>
</dbReference>
<feature type="transmembrane region" description="Helical" evidence="1">
    <location>
        <begin position="34"/>
        <end position="53"/>
    </location>
</feature>
<feature type="transmembrane region" description="Helical" evidence="1">
    <location>
        <begin position="65"/>
        <end position="81"/>
    </location>
</feature>
<name>A0A644VNP8_9ZZZZ</name>
<keyword evidence="1" id="KW-1133">Transmembrane helix</keyword>
<evidence type="ECO:0000256" key="1">
    <source>
        <dbReference type="SAM" id="Phobius"/>
    </source>
</evidence>
<dbReference type="EMBL" id="VSSQ01000347">
    <property type="protein sequence ID" value="MPL92093.1"/>
    <property type="molecule type" value="Genomic_DNA"/>
</dbReference>
<feature type="transmembrane region" description="Helical" evidence="1">
    <location>
        <begin position="329"/>
        <end position="350"/>
    </location>
</feature>